<evidence type="ECO:0000256" key="1">
    <source>
        <dbReference type="SAM" id="SignalP"/>
    </source>
</evidence>
<keyword evidence="1" id="KW-0732">Signal</keyword>
<dbReference type="AlphaFoldDB" id="A0A1Y1SFR7"/>
<dbReference type="STRING" id="1317117.ATO7_01525"/>
<dbReference type="Pfam" id="PF07044">
    <property type="entry name" value="DUF1329"/>
    <property type="match status" value="1"/>
</dbReference>
<accession>A0A1Y1SFR7</accession>
<dbReference type="InterPro" id="IPR010752">
    <property type="entry name" value="DUF1329"/>
</dbReference>
<sequence>MRLFKVLGWSAAALTIGFSSVSAAKSSAEEIASLGGDTYTCMGAERAGTQGGVAEYTGKWFKTWPGVSSEHGYEPGPYKDEKPLYTITASNMGQYDALMTPGQKALMSKYPDTFKMNVYPSHRDFRFDDWVCDVVKKNAAESEIIDDGLGVTGTGGAHPFPFPKNGLEAIYNAILPHRAWTEKVVFDIADVYSNGTVAWGRARFMTMNPGNNPDRSGRIPKYTDHINAFFYQGFLLPDREKGFVAVGYQPNNFKSDATQSWQYLPGIRRVRKAPEIGFDYPVPPSGLRTVDDDYLFNGSPERYTWTLIGKKEMLIPYHNFKFNSPELTYDELIQEGTVNADHLRYELHRVWVIEGNLKDGVRHIYQKRRLYVDEDTWLTMWADNYDGRGELWRANLAAFFYSQESGTFHRGASVYHDLTSGNYEATYLVNERDNWWRINTPLKPAMFSPEAAARSGH</sequence>
<dbReference type="Proteomes" id="UP000192342">
    <property type="component" value="Unassembled WGS sequence"/>
</dbReference>
<proteinExistence type="predicted"/>
<reference evidence="2 3" key="1">
    <citation type="submission" date="2013-04" db="EMBL/GenBank/DDBJ databases">
        <title>Oceanococcus atlanticus 22II-S10r2 Genome Sequencing.</title>
        <authorList>
            <person name="Lai Q."/>
            <person name="Li G."/>
            <person name="Shao Z."/>
        </authorList>
    </citation>
    <scope>NUCLEOTIDE SEQUENCE [LARGE SCALE GENOMIC DNA]</scope>
    <source>
        <strain evidence="2 3">22II-S10r2</strain>
    </source>
</reference>
<dbReference type="Gene3D" id="2.50.20.10">
    <property type="entry name" value="Lipoprotein localisation LolA/LolB/LppX"/>
    <property type="match status" value="1"/>
</dbReference>
<name>A0A1Y1SFR7_9GAMM</name>
<comment type="caution">
    <text evidence="2">The sequence shown here is derived from an EMBL/GenBank/DDBJ whole genome shotgun (WGS) entry which is preliminary data.</text>
</comment>
<dbReference type="OrthoDB" id="7053337at2"/>
<feature type="signal peptide" evidence="1">
    <location>
        <begin position="1"/>
        <end position="24"/>
    </location>
</feature>
<protein>
    <submittedName>
        <fullName evidence="2">Sigma E regulatory protein, MucB/RseB</fullName>
    </submittedName>
</protein>
<organism evidence="2 3">
    <name type="scientific">Oceanococcus atlanticus</name>
    <dbReference type="NCBI Taxonomy" id="1317117"/>
    <lineage>
        <taxon>Bacteria</taxon>
        <taxon>Pseudomonadati</taxon>
        <taxon>Pseudomonadota</taxon>
        <taxon>Gammaproteobacteria</taxon>
        <taxon>Chromatiales</taxon>
        <taxon>Oceanococcaceae</taxon>
        <taxon>Oceanococcus</taxon>
    </lineage>
</organism>
<evidence type="ECO:0000313" key="2">
    <source>
        <dbReference type="EMBL" id="ORE88514.1"/>
    </source>
</evidence>
<dbReference type="EMBL" id="AQQV01000001">
    <property type="protein sequence ID" value="ORE88514.1"/>
    <property type="molecule type" value="Genomic_DNA"/>
</dbReference>
<gene>
    <name evidence="2" type="ORF">ATO7_01525</name>
</gene>
<evidence type="ECO:0000313" key="3">
    <source>
        <dbReference type="Proteomes" id="UP000192342"/>
    </source>
</evidence>
<feature type="chain" id="PRO_5012327335" evidence="1">
    <location>
        <begin position="25"/>
        <end position="457"/>
    </location>
</feature>
<dbReference type="CDD" id="cd16329">
    <property type="entry name" value="LolA_like"/>
    <property type="match status" value="1"/>
</dbReference>
<keyword evidence="3" id="KW-1185">Reference proteome</keyword>